<dbReference type="Pfam" id="PF03106">
    <property type="entry name" value="WRKY"/>
    <property type="match status" value="1"/>
</dbReference>
<evidence type="ECO:0000256" key="1">
    <source>
        <dbReference type="ARBA" id="ARBA00004123"/>
    </source>
</evidence>
<dbReference type="PROSITE" id="PS50811">
    <property type="entry name" value="WRKY"/>
    <property type="match status" value="1"/>
</dbReference>
<proteinExistence type="predicted"/>
<evidence type="ECO:0000313" key="9">
    <source>
        <dbReference type="Proteomes" id="UP000825935"/>
    </source>
</evidence>
<dbReference type="PANTHER" id="PTHR31221">
    <property type="entry name" value="WRKY TRANSCRIPTION FACTOR PROTEIN 1-RELATED"/>
    <property type="match status" value="1"/>
</dbReference>
<gene>
    <name evidence="8" type="ORF">KP509_13G048400</name>
</gene>
<dbReference type="Gene3D" id="2.20.25.80">
    <property type="entry name" value="WRKY domain"/>
    <property type="match status" value="1"/>
</dbReference>
<keyword evidence="4" id="KW-0804">Transcription</keyword>
<keyword evidence="9" id="KW-1185">Reference proteome</keyword>
<keyword evidence="3" id="KW-0238">DNA-binding</keyword>
<dbReference type="InterPro" id="IPR036576">
    <property type="entry name" value="WRKY_dom_sf"/>
</dbReference>
<dbReference type="GO" id="GO:0043565">
    <property type="term" value="F:sequence-specific DNA binding"/>
    <property type="evidence" value="ECO:0007669"/>
    <property type="project" value="InterPro"/>
</dbReference>
<dbReference type="InterPro" id="IPR003657">
    <property type="entry name" value="WRKY_dom"/>
</dbReference>
<evidence type="ECO:0000313" key="8">
    <source>
        <dbReference type="EMBL" id="KAH7421259.1"/>
    </source>
</evidence>
<evidence type="ECO:0000256" key="6">
    <source>
        <dbReference type="SAM" id="MobiDB-lite"/>
    </source>
</evidence>
<name>A0A8T2TKV2_CERRI</name>
<feature type="compositionally biased region" description="Basic and acidic residues" evidence="6">
    <location>
        <begin position="189"/>
        <end position="200"/>
    </location>
</feature>
<feature type="domain" description="WRKY" evidence="7">
    <location>
        <begin position="215"/>
        <end position="280"/>
    </location>
</feature>
<sequence length="296" mass="33207">MHQAYNNMDFLERLKNESRTQTILQGESSLSKMPNVHPQPQNSTQASRLEILHLPEGFSDVVRGNSVWDDREGCEGVSFCPPDEYEDYCVSGGGLAEITGDESDYSKNKGVVDDIPLIMHKDDRLLITEASLKDDYEIRMPPSSSSATVRNNVLNIGSAFQGNVIPRTFTVGTNVDVRSSSLNPMSGTNKERSRSNRCTNHKENDAEAVRFLIKSSTVKLCDGYAWLKYGQKKIKHKIYPRCYFRCAYPNCGVIKQREASSNTEGLVSIIYIGKHNHLPPDKGTLNTRRKKVTLNV</sequence>
<evidence type="ECO:0000256" key="2">
    <source>
        <dbReference type="ARBA" id="ARBA00023015"/>
    </source>
</evidence>
<dbReference type="EMBL" id="CM035418">
    <property type="protein sequence ID" value="KAH7421259.1"/>
    <property type="molecule type" value="Genomic_DNA"/>
</dbReference>
<dbReference type="SUPFAM" id="SSF118290">
    <property type="entry name" value="WRKY DNA-binding domain"/>
    <property type="match status" value="1"/>
</dbReference>
<dbReference type="AlphaFoldDB" id="A0A8T2TKV2"/>
<dbReference type="GO" id="GO:0003700">
    <property type="term" value="F:DNA-binding transcription factor activity"/>
    <property type="evidence" value="ECO:0007669"/>
    <property type="project" value="InterPro"/>
</dbReference>
<dbReference type="InterPro" id="IPR044810">
    <property type="entry name" value="WRKY_plant"/>
</dbReference>
<dbReference type="Proteomes" id="UP000825935">
    <property type="component" value="Chromosome 13"/>
</dbReference>
<dbReference type="SMART" id="SM00774">
    <property type="entry name" value="WRKY"/>
    <property type="match status" value="1"/>
</dbReference>
<organism evidence="8 9">
    <name type="scientific">Ceratopteris richardii</name>
    <name type="common">Triangle waterfern</name>
    <dbReference type="NCBI Taxonomy" id="49495"/>
    <lineage>
        <taxon>Eukaryota</taxon>
        <taxon>Viridiplantae</taxon>
        <taxon>Streptophyta</taxon>
        <taxon>Embryophyta</taxon>
        <taxon>Tracheophyta</taxon>
        <taxon>Polypodiopsida</taxon>
        <taxon>Polypodiidae</taxon>
        <taxon>Polypodiales</taxon>
        <taxon>Pteridineae</taxon>
        <taxon>Pteridaceae</taxon>
        <taxon>Parkerioideae</taxon>
        <taxon>Ceratopteris</taxon>
    </lineage>
</organism>
<feature type="region of interest" description="Disordered" evidence="6">
    <location>
        <begin position="180"/>
        <end position="200"/>
    </location>
</feature>
<comment type="subcellular location">
    <subcellularLocation>
        <location evidence="1">Nucleus</location>
    </subcellularLocation>
</comment>
<keyword evidence="5" id="KW-0539">Nucleus</keyword>
<keyword evidence="2" id="KW-0805">Transcription regulation</keyword>
<evidence type="ECO:0000256" key="4">
    <source>
        <dbReference type="ARBA" id="ARBA00023163"/>
    </source>
</evidence>
<dbReference type="GO" id="GO:0005634">
    <property type="term" value="C:nucleus"/>
    <property type="evidence" value="ECO:0007669"/>
    <property type="project" value="UniProtKB-SubCell"/>
</dbReference>
<accession>A0A8T2TKV2</accession>
<protein>
    <recommendedName>
        <fullName evidence="7">WRKY domain-containing protein</fullName>
    </recommendedName>
</protein>
<evidence type="ECO:0000256" key="3">
    <source>
        <dbReference type="ARBA" id="ARBA00023125"/>
    </source>
</evidence>
<evidence type="ECO:0000256" key="5">
    <source>
        <dbReference type="ARBA" id="ARBA00023242"/>
    </source>
</evidence>
<comment type="caution">
    <text evidence="8">The sequence shown here is derived from an EMBL/GenBank/DDBJ whole genome shotgun (WGS) entry which is preliminary data.</text>
</comment>
<dbReference type="PANTHER" id="PTHR31221:SF358">
    <property type="entry name" value="WRKY TRANSCRIPTION FACTOR 71"/>
    <property type="match status" value="1"/>
</dbReference>
<reference evidence="8" key="1">
    <citation type="submission" date="2021-08" db="EMBL/GenBank/DDBJ databases">
        <title>WGS assembly of Ceratopteris richardii.</title>
        <authorList>
            <person name="Marchant D.B."/>
            <person name="Chen G."/>
            <person name="Jenkins J."/>
            <person name="Shu S."/>
            <person name="Leebens-Mack J."/>
            <person name="Grimwood J."/>
            <person name="Schmutz J."/>
            <person name="Soltis P."/>
            <person name="Soltis D."/>
            <person name="Chen Z.-H."/>
        </authorList>
    </citation>
    <scope>NUCLEOTIDE SEQUENCE</scope>
    <source>
        <strain evidence="8">Whitten #5841</strain>
        <tissue evidence="8">Leaf</tissue>
    </source>
</reference>
<evidence type="ECO:0000259" key="7">
    <source>
        <dbReference type="PROSITE" id="PS50811"/>
    </source>
</evidence>